<dbReference type="CTD" id="3575"/>
<reference evidence="5" key="2">
    <citation type="submission" date="2025-08" db="UniProtKB">
        <authorList>
            <consortium name="RefSeq"/>
        </authorList>
    </citation>
    <scope>IDENTIFICATION</scope>
    <source>
        <tissue evidence="5">Blood</tissue>
    </source>
</reference>
<dbReference type="GeneID" id="108279371"/>
<organism evidence="4 5">
    <name type="scientific">Ictalurus punctatus</name>
    <name type="common">Channel catfish</name>
    <name type="synonym">Silurus punctatus</name>
    <dbReference type="NCBI Taxonomy" id="7998"/>
    <lineage>
        <taxon>Eukaryota</taxon>
        <taxon>Metazoa</taxon>
        <taxon>Chordata</taxon>
        <taxon>Craniata</taxon>
        <taxon>Vertebrata</taxon>
        <taxon>Euteleostomi</taxon>
        <taxon>Actinopterygii</taxon>
        <taxon>Neopterygii</taxon>
        <taxon>Teleostei</taxon>
        <taxon>Ostariophysi</taxon>
        <taxon>Siluriformes</taxon>
        <taxon>Ictaluridae</taxon>
        <taxon>Ictalurus</taxon>
    </lineage>
</organism>
<dbReference type="Gene3D" id="2.60.40.10">
    <property type="entry name" value="Immunoglobulins"/>
    <property type="match status" value="2"/>
</dbReference>
<feature type="region of interest" description="Disordered" evidence="1">
    <location>
        <begin position="540"/>
        <end position="560"/>
    </location>
</feature>
<dbReference type="GO" id="GO:0009897">
    <property type="term" value="C:external side of plasma membrane"/>
    <property type="evidence" value="ECO:0007669"/>
    <property type="project" value="TreeGrafter"/>
</dbReference>
<evidence type="ECO:0000313" key="5">
    <source>
        <dbReference type="RefSeq" id="XP_017349080.1"/>
    </source>
</evidence>
<dbReference type="PANTHER" id="PTHR23037:SF27">
    <property type="entry name" value="INTERLEUKIN-7 RECEPTOR SUBUNIT ALPHA"/>
    <property type="match status" value="1"/>
</dbReference>
<dbReference type="GO" id="GO:0046427">
    <property type="term" value="P:positive regulation of receptor signaling pathway via JAK-STAT"/>
    <property type="evidence" value="ECO:0007669"/>
    <property type="project" value="TreeGrafter"/>
</dbReference>
<sequence>MATLFWMLLILYPFVAHSQSGDDEAPIDTDCWSLMTLQQSSLVCVLNEFDTTMCEKVTLCHFEGPVSICSNATMESNRFTFLSLSPVTQYELYIHIKDEKLQTQKLNLTKMVKITTPEIENATYKHDEAVIHIKYMHDYVKKPDFQVEFWGDRSKVKEKVTVKSQQMRIGGDKLKDSEIYNVRVRAKPVDYFDGSWTKWSRVKNFSVNHIPAKEAPIDTDCWSLMTLQQSSLVCVLNEFDTTMCEKVTLCHFEGPVSICSNATMESNRFTFLSLSPVTQYELYIHIKDEKLQTQKLNLAKMVKITTPEIENATYKHDEAVIHIKYIHDYVKTPDFQVEFWGDRSKVKEKVTVKYKEMRIGGDKLKDSEIYNVRVRARPVDYFDGSWTKWSRIKNFSVNHITAKAVEAPPVLYILLCMTPIVLVAIGFLILQWKKEIQTCLFPDVPDPKATLAQIHRQKEHLPVSFSPEMFKDINIYPVVYTEEKQFTPEFGDNQGDTTESCDDGVAALIGSCPTSMSEKQNEDCQSLESETSQIETKLLDESASDEDVRDNPGCQSVEAFQRHSKDETYVTMSSLFKTQ</sequence>
<evidence type="ECO:0000313" key="4">
    <source>
        <dbReference type="Proteomes" id="UP000221080"/>
    </source>
</evidence>
<evidence type="ECO:0000256" key="3">
    <source>
        <dbReference type="SAM" id="SignalP"/>
    </source>
</evidence>
<dbReference type="RefSeq" id="XP_017349080.1">
    <property type="nucleotide sequence ID" value="XM_017493591.3"/>
</dbReference>
<keyword evidence="3" id="KW-0732">Signal</keyword>
<dbReference type="OrthoDB" id="8611929at2759"/>
<feature type="chain" id="PRO_5012768032" evidence="3">
    <location>
        <begin position="19"/>
        <end position="579"/>
    </location>
</feature>
<accession>A0A2D0T3A6</accession>
<protein>
    <submittedName>
        <fullName evidence="5">Interleukin-7 receptor subunit alpha isoform X1</fullName>
    </submittedName>
</protein>
<gene>
    <name evidence="5" type="primary">il7r</name>
</gene>
<evidence type="ECO:0000256" key="1">
    <source>
        <dbReference type="SAM" id="MobiDB-lite"/>
    </source>
</evidence>
<reference evidence="4" key="1">
    <citation type="journal article" date="2016" name="Nat. Commun.">
        <title>The channel catfish genome sequence provides insights into the evolution of scale formation in teleosts.</title>
        <authorList>
            <person name="Liu Z."/>
            <person name="Liu S."/>
            <person name="Yao J."/>
            <person name="Bao L."/>
            <person name="Zhang J."/>
            <person name="Li Y."/>
            <person name="Jiang C."/>
            <person name="Sun L."/>
            <person name="Wang R."/>
            <person name="Zhang Y."/>
            <person name="Zhou T."/>
            <person name="Zeng Q."/>
            <person name="Fu Q."/>
            <person name="Gao S."/>
            <person name="Li N."/>
            <person name="Koren S."/>
            <person name="Jiang Y."/>
            <person name="Zimin A."/>
            <person name="Xu P."/>
            <person name="Phillippy A.M."/>
            <person name="Geng X."/>
            <person name="Song L."/>
            <person name="Sun F."/>
            <person name="Li C."/>
            <person name="Wang X."/>
            <person name="Chen A."/>
            <person name="Jin Y."/>
            <person name="Yuan Z."/>
            <person name="Yang Y."/>
            <person name="Tan S."/>
            <person name="Peatman E."/>
            <person name="Lu J."/>
            <person name="Qin Z."/>
            <person name="Dunham R."/>
            <person name="Li Z."/>
            <person name="Sonstegard T."/>
            <person name="Feng J."/>
            <person name="Danzmann R.G."/>
            <person name="Schroeder S."/>
            <person name="Scheffler B."/>
            <person name="Duke M.V."/>
            <person name="Ballard L."/>
            <person name="Kucuktas H."/>
            <person name="Kaltenboeck L."/>
            <person name="Liu H."/>
            <person name="Armbruster J."/>
            <person name="Xie Y."/>
            <person name="Kirby M.L."/>
            <person name="Tian Y."/>
            <person name="Flanagan M.E."/>
            <person name="Mu W."/>
            <person name="Waldbieser G.C."/>
        </authorList>
    </citation>
    <scope>NUCLEOTIDE SEQUENCE [LARGE SCALE GENOMIC DNA]</scope>
    <source>
        <strain evidence="4">SDA103</strain>
    </source>
</reference>
<name>A0A2D0T3A6_ICTPU</name>
<feature type="transmembrane region" description="Helical" evidence="2">
    <location>
        <begin position="410"/>
        <end position="430"/>
    </location>
</feature>
<keyword evidence="4" id="KW-1185">Reference proteome</keyword>
<dbReference type="KEGG" id="ipu:108279371"/>
<dbReference type="GO" id="GO:0030097">
    <property type="term" value="P:hemopoiesis"/>
    <property type="evidence" value="ECO:0007669"/>
    <property type="project" value="TreeGrafter"/>
</dbReference>
<dbReference type="AlphaFoldDB" id="A0A2D0T3A6"/>
<dbReference type="Proteomes" id="UP000221080">
    <property type="component" value="Chromosome 18"/>
</dbReference>
<keyword evidence="2" id="KW-0812">Transmembrane</keyword>
<dbReference type="STRING" id="7998.ENSIPUP00000002455"/>
<keyword evidence="2" id="KW-0472">Membrane</keyword>
<keyword evidence="5" id="KW-0675">Receptor</keyword>
<evidence type="ECO:0000256" key="2">
    <source>
        <dbReference type="SAM" id="Phobius"/>
    </source>
</evidence>
<dbReference type="PANTHER" id="PTHR23037">
    <property type="entry name" value="CYTOKINE RECEPTOR"/>
    <property type="match status" value="1"/>
</dbReference>
<dbReference type="GO" id="GO:0004896">
    <property type="term" value="F:cytokine receptor activity"/>
    <property type="evidence" value="ECO:0007669"/>
    <property type="project" value="TreeGrafter"/>
</dbReference>
<keyword evidence="2" id="KW-1133">Transmembrane helix</keyword>
<proteinExistence type="predicted"/>
<feature type="signal peptide" evidence="3">
    <location>
        <begin position="1"/>
        <end position="18"/>
    </location>
</feature>
<dbReference type="InterPro" id="IPR013783">
    <property type="entry name" value="Ig-like_fold"/>
</dbReference>